<name>A0ABU9GLN2_9GAMM</name>
<evidence type="ECO:0000256" key="1">
    <source>
        <dbReference type="SAM" id="MobiDB-lite"/>
    </source>
</evidence>
<organism evidence="3 4">
    <name type="scientific">Psychromonas aquatilis</name>
    <dbReference type="NCBI Taxonomy" id="2005072"/>
    <lineage>
        <taxon>Bacteria</taxon>
        <taxon>Pseudomonadati</taxon>
        <taxon>Pseudomonadota</taxon>
        <taxon>Gammaproteobacteria</taxon>
        <taxon>Alteromonadales</taxon>
        <taxon>Psychromonadaceae</taxon>
        <taxon>Psychromonas</taxon>
    </lineage>
</organism>
<accession>A0ABU9GLN2</accession>
<feature type="domain" description="ABC-three component systems C-terminal" evidence="2">
    <location>
        <begin position="234"/>
        <end position="364"/>
    </location>
</feature>
<gene>
    <name evidence="3" type="ORF">V6256_00920</name>
</gene>
<dbReference type="EMBL" id="JBAKAZ010000002">
    <property type="protein sequence ID" value="MEL0628154.1"/>
    <property type="molecule type" value="Genomic_DNA"/>
</dbReference>
<comment type="caution">
    <text evidence="3">The sequence shown here is derived from an EMBL/GenBank/DDBJ whole genome shotgun (WGS) entry which is preliminary data.</text>
</comment>
<evidence type="ECO:0000259" key="2">
    <source>
        <dbReference type="Pfam" id="PF20282"/>
    </source>
</evidence>
<dbReference type="Proteomes" id="UP001369082">
    <property type="component" value="Unassembled WGS sequence"/>
</dbReference>
<proteinExistence type="predicted"/>
<reference evidence="3 4" key="1">
    <citation type="submission" date="2024-02" db="EMBL/GenBank/DDBJ databases">
        <title>Bacteria isolated from the canopy kelp, Nereocystis luetkeana.</title>
        <authorList>
            <person name="Pfister C.A."/>
            <person name="Younker I.T."/>
            <person name="Light S.H."/>
        </authorList>
    </citation>
    <scope>NUCLEOTIDE SEQUENCE [LARGE SCALE GENOMIC DNA]</scope>
    <source>
        <strain evidence="3 4">TI.1.05</strain>
    </source>
</reference>
<dbReference type="RefSeq" id="WP_341596096.1">
    <property type="nucleotide sequence ID" value="NZ_JBAKAZ010000002.1"/>
</dbReference>
<dbReference type="InterPro" id="IPR046914">
    <property type="entry name" value="ABC-3C_CTD6"/>
</dbReference>
<keyword evidence="4" id="KW-1185">Reference proteome</keyword>
<protein>
    <submittedName>
        <fullName evidence="3">ABC-three component system protein</fullName>
    </submittedName>
</protein>
<sequence length="369" mass="42305">MKKMNDDDFQELSPNPKKGLYNSEHVSAGIPIPKTQRVQLFSPDEWEEFTEEWASSLENSYHCVKRFAGAGDKGLDVVGFIKSNQFNDGWDNYQCKFYDKPLTPSNVWVEFGKIIYFTKFGSYTTPRKYYFVAPKQIGTRLGKLLSNASKLKKELKDNWEKYCQNSITSTAKIKLEGDLLTHLESFDFTIFDSVSLVQMIKQHVNTPFHTVRFGGGLGIRPEPEIPPENTVSMEQRYVRQLLNVYAQSIGNDQQSPDLSILDKDDNIRNNFLRQRERFYHAESLRSFSRDTLPLGVFEALQDDIFDGVVDTCEASHSCDMDRLNKTMSQAANVTADASPLSSVTRPRDKQGMCHQLVNDNRLNWSENDE</sequence>
<evidence type="ECO:0000313" key="4">
    <source>
        <dbReference type="Proteomes" id="UP001369082"/>
    </source>
</evidence>
<feature type="region of interest" description="Disordered" evidence="1">
    <location>
        <begin position="1"/>
        <end position="22"/>
    </location>
</feature>
<dbReference type="Pfam" id="PF20282">
    <property type="entry name" value="CTD6"/>
    <property type="match status" value="1"/>
</dbReference>
<evidence type="ECO:0000313" key="3">
    <source>
        <dbReference type="EMBL" id="MEL0628154.1"/>
    </source>
</evidence>